<feature type="region of interest" description="Disordered" evidence="1">
    <location>
        <begin position="1"/>
        <end position="21"/>
    </location>
</feature>
<proteinExistence type="predicted"/>
<keyword evidence="3" id="KW-1185">Reference proteome</keyword>
<reference evidence="3 4" key="1">
    <citation type="journal article" date="2019" name="Mol. Biol. Evol.">
        <title>Blast fungal genomes show frequent chromosomal changes, gene gains and losses, and effector gene turnover.</title>
        <authorList>
            <person name="Gomez Luciano L.B."/>
            <person name="Jason Tsai I."/>
            <person name="Chuma I."/>
            <person name="Tosa Y."/>
            <person name="Chen Y.H."/>
            <person name="Li J.Y."/>
            <person name="Li M.Y."/>
            <person name="Jade Lu M.Y."/>
            <person name="Nakayashiki H."/>
            <person name="Li W.H."/>
        </authorList>
    </citation>
    <scope>NUCLEOTIDE SEQUENCE [LARGE SCALE GENOMIC DNA]</scope>
    <source>
        <strain evidence="3 4">NI907</strain>
    </source>
</reference>
<accession>A0A6P8AQ43</accession>
<dbReference type="Proteomes" id="UP000515153">
    <property type="component" value="Chromosome VI"/>
</dbReference>
<feature type="compositionally biased region" description="Polar residues" evidence="1">
    <location>
        <begin position="199"/>
        <end position="213"/>
    </location>
</feature>
<feature type="region of interest" description="Disordered" evidence="1">
    <location>
        <begin position="198"/>
        <end position="284"/>
    </location>
</feature>
<dbReference type="RefSeq" id="XP_030977017.1">
    <property type="nucleotide sequence ID" value="XM_031131224.1"/>
</dbReference>
<evidence type="ECO:0000256" key="1">
    <source>
        <dbReference type="SAM" id="MobiDB-lite"/>
    </source>
</evidence>
<evidence type="ECO:0000313" key="3">
    <source>
        <dbReference type="Proteomes" id="UP000515153"/>
    </source>
</evidence>
<keyword evidence="2" id="KW-0472">Membrane</keyword>
<keyword evidence="2" id="KW-0812">Transmembrane</keyword>
<feature type="compositionally biased region" description="Pro residues" evidence="1">
    <location>
        <begin position="1"/>
        <end position="10"/>
    </location>
</feature>
<feature type="compositionally biased region" description="Polar residues" evidence="1">
    <location>
        <begin position="225"/>
        <end position="241"/>
    </location>
</feature>
<reference evidence="4" key="3">
    <citation type="submission" date="2025-08" db="UniProtKB">
        <authorList>
            <consortium name="RefSeq"/>
        </authorList>
    </citation>
    <scope>IDENTIFICATION</scope>
    <source>
        <strain evidence="4">NI907</strain>
    </source>
</reference>
<protein>
    <submittedName>
        <fullName evidence="4">Uncharacterized protein</fullName>
    </submittedName>
</protein>
<evidence type="ECO:0000313" key="4">
    <source>
        <dbReference type="RefSeq" id="XP_030977017.1"/>
    </source>
</evidence>
<sequence>MSEPESPYPYPEGNGNGDQKTVGIITGVLSFAAVVLIAFTVWRMMRPKPPAQEVDLEAGPEPKPEGEEEDEEYYEDELYEGDLELQELPHRRPREPQSVYSSGSRLKKSDPKLLRQLPEQFPHLPRDVQQQIWDHAETPGRKKDRHKAPEPLPRQLRMQLWDSFPEDVQEHFYEKIDPDIQKHYKRCLKKQRLEKELAQLSSSSRGPQQSTVASSSRSSRRGPTDASSTYSSVRPPTTVGTSIYPPSEATFVDVPGTYPSRRAASNPPRLHGRRRALSSVLTLE</sequence>
<dbReference type="KEGG" id="pgri:PgNI_11253"/>
<reference evidence="4" key="2">
    <citation type="submission" date="2019-10" db="EMBL/GenBank/DDBJ databases">
        <authorList>
            <consortium name="NCBI Genome Project"/>
        </authorList>
    </citation>
    <scope>NUCLEOTIDE SEQUENCE</scope>
    <source>
        <strain evidence="4">NI907</strain>
    </source>
</reference>
<dbReference type="AlphaFoldDB" id="A0A6P8AQ43"/>
<feature type="compositionally biased region" description="Acidic residues" evidence="1">
    <location>
        <begin position="66"/>
        <end position="85"/>
    </location>
</feature>
<keyword evidence="2" id="KW-1133">Transmembrane helix</keyword>
<evidence type="ECO:0000256" key="2">
    <source>
        <dbReference type="SAM" id="Phobius"/>
    </source>
</evidence>
<name>A0A6P8AQ43_PYRGI</name>
<dbReference type="GeneID" id="41966129"/>
<organism evidence="3 4">
    <name type="scientific">Pyricularia grisea</name>
    <name type="common">Crabgrass-specific blast fungus</name>
    <name type="synonym">Magnaporthe grisea</name>
    <dbReference type="NCBI Taxonomy" id="148305"/>
    <lineage>
        <taxon>Eukaryota</taxon>
        <taxon>Fungi</taxon>
        <taxon>Dikarya</taxon>
        <taxon>Ascomycota</taxon>
        <taxon>Pezizomycotina</taxon>
        <taxon>Sordariomycetes</taxon>
        <taxon>Sordariomycetidae</taxon>
        <taxon>Magnaporthales</taxon>
        <taxon>Pyriculariaceae</taxon>
        <taxon>Pyricularia</taxon>
    </lineage>
</organism>
<feature type="transmembrane region" description="Helical" evidence="2">
    <location>
        <begin position="20"/>
        <end position="42"/>
    </location>
</feature>
<feature type="region of interest" description="Disordered" evidence="1">
    <location>
        <begin position="50"/>
        <end position="110"/>
    </location>
</feature>
<gene>
    <name evidence="4" type="ORF">PgNI_11253</name>
</gene>